<feature type="transmembrane region" description="Helical" evidence="1">
    <location>
        <begin position="39"/>
        <end position="56"/>
    </location>
</feature>
<comment type="caution">
    <text evidence="2">The sequence shown here is derived from an EMBL/GenBank/DDBJ whole genome shotgun (WGS) entry which is preliminary data.</text>
</comment>
<dbReference type="RefSeq" id="WP_017045296.1">
    <property type="nucleotide sequence ID" value="NZ_JAEOBB010000013.1"/>
</dbReference>
<dbReference type="AlphaFoldDB" id="A0A378MR87"/>
<protein>
    <submittedName>
        <fullName evidence="2">Uncharacterized protein</fullName>
    </submittedName>
</protein>
<sequence>MKIECPHCQTDNLIEFAENISCTECKKNFKGYKFSKRKLVSASTAFLVGAVGAYAVESELDKKRYPLEVEYAIVDTCVNSSENLVSVSWYESKRETCLCALEKTENDVAFSDYKSDQDMFLHTFKQHARSCS</sequence>
<name>A0A378MR87_VIBAN</name>
<evidence type="ECO:0000313" key="3">
    <source>
        <dbReference type="Proteomes" id="UP000786185"/>
    </source>
</evidence>
<evidence type="ECO:0000313" key="2">
    <source>
        <dbReference type="EMBL" id="MBF4433422.1"/>
    </source>
</evidence>
<proteinExistence type="predicted"/>
<evidence type="ECO:0000256" key="1">
    <source>
        <dbReference type="SAM" id="Phobius"/>
    </source>
</evidence>
<reference evidence="2" key="1">
    <citation type="journal article" date="2021" name="PeerJ">
        <title>Analysis of 44 Vibrio anguillarum genomes reveals high genetic diversity.</title>
        <authorList>
            <person name="Hansen M.J."/>
            <person name="Dalsgaard I."/>
        </authorList>
    </citation>
    <scope>NUCLEOTIDE SEQUENCE</scope>
    <source>
        <strain evidence="2">850617-1/1</strain>
    </source>
</reference>
<keyword evidence="1" id="KW-0812">Transmembrane</keyword>
<accession>A0A378MR87</accession>
<dbReference type="Proteomes" id="UP000786185">
    <property type="component" value="Unassembled WGS sequence"/>
</dbReference>
<organism evidence="2 3">
    <name type="scientific">Vibrio anguillarum</name>
    <name type="common">Listonella anguillarum</name>
    <dbReference type="NCBI Taxonomy" id="55601"/>
    <lineage>
        <taxon>Bacteria</taxon>
        <taxon>Pseudomonadati</taxon>
        <taxon>Pseudomonadota</taxon>
        <taxon>Gammaproteobacteria</taxon>
        <taxon>Vibrionales</taxon>
        <taxon>Vibrionaceae</taxon>
        <taxon>Vibrio</taxon>
    </lineage>
</organism>
<keyword evidence="1" id="KW-1133">Transmembrane helix</keyword>
<gene>
    <name evidence="2" type="ORF">ERJ77_02700</name>
</gene>
<dbReference type="EMBL" id="SCLC01000001">
    <property type="protein sequence ID" value="MBF4433422.1"/>
    <property type="molecule type" value="Genomic_DNA"/>
</dbReference>
<keyword evidence="1" id="KW-0472">Membrane</keyword>